<gene>
    <name evidence="4" type="ORF">C5F47_03410</name>
</gene>
<reference evidence="4 5" key="1">
    <citation type="submission" date="2018-02" db="EMBL/GenBank/DDBJ databases">
        <title>Complete genome of Nitrosopumilus cobalaminigenes HCA1.</title>
        <authorList>
            <person name="Qin W."/>
            <person name="Zheng Y."/>
            <person name="Stahl D.A."/>
        </authorList>
    </citation>
    <scope>NUCLEOTIDE SEQUENCE [LARGE SCALE GENOMIC DNA]</scope>
    <source>
        <strain evidence="4 5">HCA1</strain>
    </source>
</reference>
<evidence type="ECO:0000256" key="2">
    <source>
        <dbReference type="ARBA" id="ARBA00022803"/>
    </source>
</evidence>
<dbReference type="SUPFAM" id="SSF48452">
    <property type="entry name" value="TPR-like"/>
    <property type="match status" value="1"/>
</dbReference>
<dbReference type="Gene3D" id="1.25.40.10">
    <property type="entry name" value="Tetratricopeptide repeat domain"/>
    <property type="match status" value="1"/>
</dbReference>
<dbReference type="InterPro" id="IPR051685">
    <property type="entry name" value="Ycf3/AcsC/BcsC/TPR_MFPF"/>
</dbReference>
<name>A0A7D5LYZ4_9ARCH</name>
<dbReference type="InterPro" id="IPR011990">
    <property type="entry name" value="TPR-like_helical_dom_sf"/>
</dbReference>
<evidence type="ECO:0000256" key="3">
    <source>
        <dbReference type="SAM" id="MobiDB-lite"/>
    </source>
</evidence>
<evidence type="ECO:0000313" key="4">
    <source>
        <dbReference type="EMBL" id="QLH02674.1"/>
    </source>
</evidence>
<dbReference type="KEGG" id="ncl:C5F47_03410"/>
<dbReference type="EMBL" id="CP026993">
    <property type="protein sequence ID" value="QLH02674.1"/>
    <property type="molecule type" value="Genomic_DNA"/>
</dbReference>
<feature type="region of interest" description="Disordered" evidence="3">
    <location>
        <begin position="1"/>
        <end position="20"/>
    </location>
</feature>
<organism evidence="4 5">
    <name type="scientific">Nitrosopumilus cobalaminigenes</name>
    <dbReference type="NCBI Taxonomy" id="1470066"/>
    <lineage>
        <taxon>Archaea</taxon>
        <taxon>Nitrososphaerota</taxon>
        <taxon>Nitrososphaeria</taxon>
        <taxon>Nitrosopumilales</taxon>
        <taxon>Nitrosopumilaceae</taxon>
        <taxon>Nitrosopumilus</taxon>
    </lineage>
</organism>
<dbReference type="PANTHER" id="PTHR44943:SF4">
    <property type="entry name" value="TPR REPEAT-CONTAINING PROTEIN MJ0798"/>
    <property type="match status" value="1"/>
</dbReference>
<keyword evidence="5" id="KW-1185">Reference proteome</keyword>
<sequence length="239" mass="28405">MKDSASSFWKKRSDKLKKENRFEESIEAYDKFIEKDDKYKKKDYWYKKGRDFFEILNWDEAITCFENDLQHNEVTFDSLFYKGVSLYKLEKYFEAIECFNKAWESRCGLYMKYVDQSKTLTKFKEFEQAIEYGNKASQVDLPPGDFWLVKGVCLYKIAKYDESKLCFDNGLEEDPQNSTMQYFLAKCNLKLENPDECISILKKCAKNNKSLSKMLMVDDDFNELNNNPDFAIFLDNPLL</sequence>
<evidence type="ECO:0000313" key="5">
    <source>
        <dbReference type="Proteomes" id="UP000509771"/>
    </source>
</evidence>
<dbReference type="RefSeq" id="WP_179361514.1">
    <property type="nucleotide sequence ID" value="NZ_CP026993.1"/>
</dbReference>
<dbReference type="OrthoDB" id="115601at2157"/>
<dbReference type="Pfam" id="PF13432">
    <property type="entry name" value="TPR_16"/>
    <property type="match status" value="1"/>
</dbReference>
<accession>A0A7D5LYZ4</accession>
<dbReference type="AlphaFoldDB" id="A0A7D5LYZ4"/>
<proteinExistence type="predicted"/>
<keyword evidence="1" id="KW-0677">Repeat</keyword>
<protein>
    <submittedName>
        <fullName evidence="4">Uncharacterized protein</fullName>
    </submittedName>
</protein>
<keyword evidence="2" id="KW-0802">TPR repeat</keyword>
<dbReference type="Proteomes" id="UP000509771">
    <property type="component" value="Chromosome"/>
</dbReference>
<evidence type="ECO:0000256" key="1">
    <source>
        <dbReference type="ARBA" id="ARBA00022737"/>
    </source>
</evidence>
<dbReference type="SMART" id="SM00028">
    <property type="entry name" value="TPR"/>
    <property type="match status" value="5"/>
</dbReference>
<dbReference type="PANTHER" id="PTHR44943">
    <property type="entry name" value="CELLULOSE SYNTHASE OPERON PROTEIN C"/>
    <property type="match status" value="1"/>
</dbReference>
<dbReference type="GeneID" id="56059039"/>
<dbReference type="InterPro" id="IPR019734">
    <property type="entry name" value="TPR_rpt"/>
</dbReference>